<evidence type="ECO:0000313" key="2">
    <source>
        <dbReference type="Proteomes" id="UP001431656"/>
    </source>
</evidence>
<dbReference type="Gene3D" id="3.40.640.10">
    <property type="entry name" value="Type I PLP-dependent aspartate aminotransferase-like (Major domain)"/>
    <property type="match status" value="1"/>
</dbReference>
<evidence type="ECO:0008006" key="3">
    <source>
        <dbReference type="Google" id="ProtNLM"/>
    </source>
</evidence>
<dbReference type="EMBL" id="AP028056">
    <property type="protein sequence ID" value="BEH03381.1"/>
    <property type="molecule type" value="Genomic_DNA"/>
</dbReference>
<dbReference type="KEGG" id="broo:brsh051_26620"/>
<dbReference type="AlphaFoldDB" id="A0AAN0K9E9"/>
<organism evidence="1 2">
    <name type="scientific">Brooklawnia propionicigenes</name>
    <dbReference type="NCBI Taxonomy" id="3041175"/>
    <lineage>
        <taxon>Bacteria</taxon>
        <taxon>Bacillati</taxon>
        <taxon>Actinomycetota</taxon>
        <taxon>Actinomycetes</taxon>
        <taxon>Propionibacteriales</taxon>
        <taxon>Propionibacteriaceae</taxon>
        <taxon>Brooklawnia</taxon>
    </lineage>
</organism>
<accession>A0AAN0K9E9</accession>
<name>A0AAN0K9E9_9ACTN</name>
<proteinExistence type="predicted"/>
<dbReference type="InterPro" id="IPR015421">
    <property type="entry name" value="PyrdxlP-dep_Trfase_major"/>
</dbReference>
<reference evidence="1" key="1">
    <citation type="journal article" date="2024" name="Int. J. Syst. Evol. Microbiol.">
        <title>Brooklawnia propionicigenes sp. nov., a facultatively anaerobic, propionate-producing bacterium isolated from a methanogenic reactor treating waste from cattle farms.</title>
        <authorList>
            <person name="Akita Y."/>
            <person name="Ueki A."/>
            <person name="Tonouchi A."/>
            <person name="Sugawara Y."/>
            <person name="Honma S."/>
            <person name="Kaku N."/>
            <person name="Ueki K."/>
        </authorList>
    </citation>
    <scope>NUCLEOTIDE SEQUENCE</scope>
    <source>
        <strain evidence="1">SH051</strain>
    </source>
</reference>
<gene>
    <name evidence="1" type="ORF">brsh051_26620</name>
</gene>
<sequence length="314" mass="34008">MNWPDGAALTAFGRQALSLVAQQLRTESVTCLLAPDYYCQTMLVPFLMEGIQVHVVVTGADCLMHGDALLAAVDSHPGCAILHCETFGNRPHADLAATLHDTAGRGIKLIIDRTHSWLDPATTPADYTVASLRKLLSVPDGAFVTGLRAPVALAANHETDEAVRARIRYLGDPDLRGFELAEDAIDDAWTPAPPSPQSLHIIDALDARALREQYLMTADRVRAALNERPVPGLNVINPASSCCVALSHPRAAAIMDDLAARGVYGPLYWGPPEHLPRTHHWRTDLFTVPVDRAWAGREELLASWIEQAAAGCSL</sequence>
<protein>
    <recommendedName>
        <fullName evidence="3">DegT/DnrJ/EryC1/StrS aminotransferase family protein</fullName>
    </recommendedName>
</protein>
<dbReference type="InterPro" id="IPR015424">
    <property type="entry name" value="PyrdxlP-dep_Trfase"/>
</dbReference>
<evidence type="ECO:0000313" key="1">
    <source>
        <dbReference type="EMBL" id="BEH03381.1"/>
    </source>
</evidence>
<dbReference type="SUPFAM" id="SSF53383">
    <property type="entry name" value="PLP-dependent transferases"/>
    <property type="match status" value="1"/>
</dbReference>
<keyword evidence="2" id="KW-1185">Reference proteome</keyword>
<dbReference type="RefSeq" id="WP_286265835.1">
    <property type="nucleotide sequence ID" value="NZ_AP028056.1"/>
</dbReference>
<dbReference type="Proteomes" id="UP001431656">
    <property type="component" value="Chromosome"/>
</dbReference>